<evidence type="ECO:0000313" key="11">
    <source>
        <dbReference type="EMBL" id="OAJ36962.1"/>
    </source>
</evidence>
<evidence type="ECO:0000256" key="2">
    <source>
        <dbReference type="ARBA" id="ARBA00006375"/>
    </source>
</evidence>
<keyword evidence="3 10" id="KW-0813">Transport</keyword>
<dbReference type="eggNOG" id="KOG0756">
    <property type="taxonomic scope" value="Eukaryota"/>
</dbReference>
<keyword evidence="8 9" id="KW-0472">Membrane</keyword>
<evidence type="ECO:0000256" key="4">
    <source>
        <dbReference type="ARBA" id="ARBA00022692"/>
    </source>
</evidence>
<evidence type="ECO:0000256" key="10">
    <source>
        <dbReference type="RuleBase" id="RU000488"/>
    </source>
</evidence>
<dbReference type="SUPFAM" id="SSF103506">
    <property type="entry name" value="Mitochondrial carrier"/>
    <property type="match status" value="1"/>
</dbReference>
<dbReference type="InterPro" id="IPR049563">
    <property type="entry name" value="TXTP-like"/>
</dbReference>
<dbReference type="EMBL" id="DS022300">
    <property type="protein sequence ID" value="OAJ36962.1"/>
    <property type="molecule type" value="Genomic_DNA"/>
</dbReference>
<dbReference type="InterPro" id="IPR002067">
    <property type="entry name" value="MCP"/>
</dbReference>
<comment type="subcellular location">
    <subcellularLocation>
        <location evidence="1">Mitochondrion membrane</location>
        <topology evidence="1">Multi-pass membrane protein</topology>
    </subcellularLocation>
</comment>
<dbReference type="PANTHER" id="PTHR45788">
    <property type="entry name" value="SUCCINATE/FUMARATE MITOCHONDRIAL TRANSPORTER-RELATED"/>
    <property type="match status" value="1"/>
</dbReference>
<dbReference type="GO" id="GO:0005469">
    <property type="term" value="F:succinate:fumarate antiporter activity"/>
    <property type="evidence" value="ECO:0007669"/>
    <property type="project" value="TreeGrafter"/>
</dbReference>
<name>A0A177WB60_BATDL</name>
<dbReference type="STRING" id="403673.A0A177WB60"/>
<dbReference type="PANTHER" id="PTHR45788:SF2">
    <property type="entry name" value="SUCCINATE_FUMARATE MITOCHONDRIAL TRANSPORTER"/>
    <property type="match status" value="1"/>
</dbReference>
<proteinExistence type="inferred from homology"/>
<dbReference type="GO" id="GO:0031966">
    <property type="term" value="C:mitochondrial membrane"/>
    <property type="evidence" value="ECO:0007669"/>
    <property type="project" value="UniProtKB-SubCell"/>
</dbReference>
<dbReference type="InterPro" id="IPR023395">
    <property type="entry name" value="MCP_dom_sf"/>
</dbReference>
<dbReference type="PRINTS" id="PR00926">
    <property type="entry name" value="MITOCARRIER"/>
</dbReference>
<gene>
    <name evidence="11" type="ORF">BDEG_21055</name>
</gene>
<dbReference type="Proteomes" id="UP000077115">
    <property type="component" value="Unassembled WGS sequence"/>
</dbReference>
<evidence type="ECO:0000256" key="7">
    <source>
        <dbReference type="ARBA" id="ARBA00023128"/>
    </source>
</evidence>
<evidence type="ECO:0000256" key="1">
    <source>
        <dbReference type="ARBA" id="ARBA00004225"/>
    </source>
</evidence>
<protein>
    <recommendedName>
        <fullName evidence="13">Succinate/fumarate mitochondrial transporter</fullName>
    </recommendedName>
</protein>
<dbReference type="OrthoDB" id="204711at2759"/>
<dbReference type="VEuPathDB" id="FungiDB:BDEG_21055"/>
<evidence type="ECO:0000256" key="9">
    <source>
        <dbReference type="PROSITE-ProRule" id="PRU00282"/>
    </source>
</evidence>
<dbReference type="InterPro" id="IPR018108">
    <property type="entry name" value="MCP_transmembrane"/>
</dbReference>
<dbReference type="PROSITE" id="PS50920">
    <property type="entry name" value="SOLCAR"/>
    <property type="match status" value="3"/>
</dbReference>
<reference evidence="11 12" key="1">
    <citation type="submission" date="2006-10" db="EMBL/GenBank/DDBJ databases">
        <title>The Genome Sequence of Batrachochytrium dendrobatidis JEL423.</title>
        <authorList>
            <consortium name="The Broad Institute Genome Sequencing Platform"/>
            <person name="Birren B."/>
            <person name="Lander E."/>
            <person name="Galagan J."/>
            <person name="Cuomo C."/>
            <person name="Devon K."/>
            <person name="Jaffe D."/>
            <person name="Butler J."/>
            <person name="Alvarez P."/>
            <person name="Gnerre S."/>
            <person name="Grabherr M."/>
            <person name="Kleber M."/>
            <person name="Mauceli E."/>
            <person name="Brockman W."/>
            <person name="Young S."/>
            <person name="LaButti K."/>
            <person name="Sykes S."/>
            <person name="DeCaprio D."/>
            <person name="Crawford M."/>
            <person name="Koehrsen M."/>
            <person name="Engels R."/>
            <person name="Montgomery P."/>
            <person name="Pearson M."/>
            <person name="Howarth C."/>
            <person name="Larson L."/>
            <person name="White J."/>
            <person name="O'Leary S."/>
            <person name="Kodira C."/>
            <person name="Zeng Q."/>
            <person name="Yandava C."/>
            <person name="Alvarado L."/>
            <person name="Longcore J."/>
            <person name="James T."/>
        </authorList>
    </citation>
    <scope>NUCLEOTIDE SEQUENCE [LARGE SCALE GENOMIC DNA]</scope>
    <source>
        <strain evidence="11 12">JEL423</strain>
    </source>
</reference>
<feature type="repeat" description="Solcar" evidence="9">
    <location>
        <begin position="20"/>
        <end position="132"/>
    </location>
</feature>
<dbReference type="Pfam" id="PF00153">
    <property type="entry name" value="Mito_carr"/>
    <property type="match status" value="3"/>
</dbReference>
<keyword evidence="4 9" id="KW-0812">Transmembrane</keyword>
<keyword evidence="6" id="KW-1133">Transmembrane helix</keyword>
<comment type="similarity">
    <text evidence="2 10">Belongs to the mitochondrial carrier (TC 2.A.29) family.</text>
</comment>
<feature type="repeat" description="Solcar" evidence="9">
    <location>
        <begin position="247"/>
        <end position="334"/>
    </location>
</feature>
<organism evidence="11 12">
    <name type="scientific">Batrachochytrium dendrobatidis (strain JEL423)</name>
    <dbReference type="NCBI Taxonomy" id="403673"/>
    <lineage>
        <taxon>Eukaryota</taxon>
        <taxon>Fungi</taxon>
        <taxon>Fungi incertae sedis</taxon>
        <taxon>Chytridiomycota</taxon>
        <taxon>Chytridiomycota incertae sedis</taxon>
        <taxon>Chytridiomycetes</taxon>
        <taxon>Rhizophydiales</taxon>
        <taxon>Rhizophydiales incertae sedis</taxon>
        <taxon>Batrachochytrium</taxon>
    </lineage>
</organism>
<feature type="repeat" description="Solcar" evidence="9">
    <location>
        <begin position="144"/>
        <end position="235"/>
    </location>
</feature>
<reference evidence="11 12" key="2">
    <citation type="submission" date="2016-05" db="EMBL/GenBank/DDBJ databases">
        <title>Lineage-specific infection strategies underlie the spectrum of fungal disease in amphibians.</title>
        <authorList>
            <person name="Cuomo C.A."/>
            <person name="Farrer R.A."/>
            <person name="James T."/>
            <person name="Longcore J."/>
            <person name="Birren B."/>
        </authorList>
    </citation>
    <scope>NUCLEOTIDE SEQUENCE [LARGE SCALE GENOMIC DNA]</scope>
    <source>
        <strain evidence="11 12">JEL423</strain>
    </source>
</reference>
<accession>A0A177WB60</accession>
<dbReference type="Gene3D" id="1.50.40.10">
    <property type="entry name" value="Mitochondrial carrier domain"/>
    <property type="match status" value="1"/>
</dbReference>
<keyword evidence="7" id="KW-0496">Mitochondrion</keyword>
<dbReference type="AlphaFoldDB" id="A0A177WB60"/>
<evidence type="ECO:0000256" key="5">
    <source>
        <dbReference type="ARBA" id="ARBA00022737"/>
    </source>
</evidence>
<sequence>MTTVASTKNASVGQPPKRKKNMAMHLFSGGVAGCCEALACHPLDTIKVRLQLRGERRASMAALSHIGPGNAAASVAASAAVKPKGQNFIGVGMQIVQREGFLSLYKGLGAVTAGIVPKMSIRFSSFEYYKESLAKREGGTASSASIFLAGLGAGATESVLVVTPMDVVKIRLQAQHHSMTDPTDIPKYRNAAHCMYVMVREEGIASLYKGVNLTVLRQGTNQAANFTVYEFLKTRLYTLQPDVKDTLPPWQTFVIGLVSGACGPLFNAPLDTIKTRIQKNPSTDRGWTRFVNISKSIIKNEGYLAFYNGLTPRILRVAPGQAVTFMVYERVYSWVSNLSQSLQIEDIQKAGLQATDPNET</sequence>
<evidence type="ECO:0008006" key="13">
    <source>
        <dbReference type="Google" id="ProtNLM"/>
    </source>
</evidence>
<evidence type="ECO:0000256" key="8">
    <source>
        <dbReference type="ARBA" id="ARBA00023136"/>
    </source>
</evidence>
<keyword evidence="5" id="KW-0677">Repeat</keyword>
<evidence type="ECO:0000256" key="6">
    <source>
        <dbReference type="ARBA" id="ARBA00022989"/>
    </source>
</evidence>
<evidence type="ECO:0000313" key="12">
    <source>
        <dbReference type="Proteomes" id="UP000077115"/>
    </source>
</evidence>
<evidence type="ECO:0000256" key="3">
    <source>
        <dbReference type="ARBA" id="ARBA00022448"/>
    </source>
</evidence>